<dbReference type="SUPFAM" id="SSF53067">
    <property type="entry name" value="Actin-like ATPase domain"/>
    <property type="match status" value="1"/>
</dbReference>
<evidence type="ECO:0000256" key="4">
    <source>
        <dbReference type="ARBA" id="ARBA00022723"/>
    </source>
</evidence>
<dbReference type="VEuPathDB" id="VectorBase:CSON010212"/>
<dbReference type="GO" id="GO:0046872">
    <property type="term" value="F:metal ion binding"/>
    <property type="evidence" value="ECO:0007669"/>
    <property type="project" value="UniProtKB-KW"/>
</dbReference>
<gene>
    <name evidence="10" type="primary">CSON010212</name>
</gene>
<dbReference type="InterPro" id="IPR017861">
    <property type="entry name" value="KAE1/TsaD"/>
</dbReference>
<dbReference type="NCBIfam" id="TIGR03723">
    <property type="entry name" value="T6A_TsaD_YgjD"/>
    <property type="match status" value="1"/>
</dbReference>
<dbReference type="GO" id="GO:0061711">
    <property type="term" value="F:tRNA N(6)-L-threonylcarbamoyladenine synthase activity"/>
    <property type="evidence" value="ECO:0007669"/>
    <property type="project" value="UniProtKB-EC"/>
</dbReference>
<organism evidence="10">
    <name type="scientific">Culicoides sonorensis</name>
    <name type="common">Biting midge</name>
    <dbReference type="NCBI Taxonomy" id="179676"/>
    <lineage>
        <taxon>Eukaryota</taxon>
        <taxon>Metazoa</taxon>
        <taxon>Ecdysozoa</taxon>
        <taxon>Arthropoda</taxon>
        <taxon>Hexapoda</taxon>
        <taxon>Insecta</taxon>
        <taxon>Pterygota</taxon>
        <taxon>Neoptera</taxon>
        <taxon>Endopterygota</taxon>
        <taxon>Diptera</taxon>
        <taxon>Nematocera</taxon>
        <taxon>Chironomoidea</taxon>
        <taxon>Ceratopogonidae</taxon>
        <taxon>Ceratopogoninae</taxon>
        <taxon>Culicoides</taxon>
        <taxon>Monoculicoides</taxon>
    </lineage>
</organism>
<evidence type="ECO:0000259" key="8">
    <source>
        <dbReference type="Pfam" id="PF00814"/>
    </source>
</evidence>
<comment type="similarity">
    <text evidence="7">Belongs to the KAE1 / TsaD family.</text>
</comment>
<reference evidence="10" key="2">
    <citation type="submission" date="2018-07" db="EMBL/GenBank/DDBJ databases">
        <authorList>
            <person name="Quirk P.G."/>
            <person name="Krulwich T.A."/>
        </authorList>
    </citation>
    <scope>NUCLEOTIDE SEQUENCE</scope>
</reference>
<dbReference type="GO" id="GO:0005739">
    <property type="term" value="C:mitochondrion"/>
    <property type="evidence" value="ECO:0007669"/>
    <property type="project" value="UniProtKB-SubCell"/>
</dbReference>
<dbReference type="PANTHER" id="PTHR11735">
    <property type="entry name" value="TRNA N6-ADENOSINE THREONYLCARBAMOYLTRANSFERASE"/>
    <property type="match status" value="1"/>
</dbReference>
<keyword evidence="3 7" id="KW-0819">tRNA processing</keyword>
<dbReference type="PANTHER" id="PTHR11735:SF6">
    <property type="entry name" value="TRNA N6-ADENOSINE THREONYLCARBAMOYLTRANSFERASE, MITOCHONDRIAL"/>
    <property type="match status" value="1"/>
</dbReference>
<keyword evidence="5 7" id="KW-0012">Acyltransferase</keyword>
<evidence type="ECO:0000256" key="6">
    <source>
        <dbReference type="ARBA" id="ARBA00048117"/>
    </source>
</evidence>
<evidence type="ECO:0000256" key="5">
    <source>
        <dbReference type="ARBA" id="ARBA00023315"/>
    </source>
</evidence>
<evidence type="ECO:0000256" key="2">
    <source>
        <dbReference type="ARBA" id="ARBA00022679"/>
    </source>
</evidence>
<dbReference type="CDD" id="cd24134">
    <property type="entry name" value="ASKHA_NBD_OSGEPL1_QRI7_euk"/>
    <property type="match status" value="1"/>
</dbReference>
<sequence>MMNFRTIFCTHRKLLKNSWLITCHKLIRRGLSSSRSNQYERPLILGIESSCDDSGAAIVDGKGNIVGEALASQMFQHLAFGGIIPPVAADMHRANIEPVVNSTMEKSGLNISDLDAIAVTNRPGLQLSLLVGVRYAKHLARKFNKPIIPIHHMEAHSLTKRMEENIPFPFLCLLVSGGHCLLSICKDVDKFVLLGESIDDAPGEAFDKISRRLKLRNLPEFRNLSGGEAIELAASRADKSKEYQFPLPLAKQRDCQFSFSGLKNTANRYIHREEVDNDIPSDGIMPGYQNFSLSFLKGVVRHICHRTQRAIEFTERIKLFDESSTKSLVVSGGVACNDFLFEAINQLGQQFDYKVVRPRRKLCTDNGVMIAWNGVEKFKQGIDVTTDYESIRPYGKCQLGEIWIEKVKEANITCKWSKIPILRDVT</sequence>
<comment type="function">
    <text evidence="7">Required for the formation of a threonylcarbamoyl group on adenosine at position 37 (t(6)A37) in mitochondrial tRNAs that read codons beginning with adenine. Probably involved in the transfer of the threonylcarbamoyl moiety of threonylcarbamoyl-AMP (TC-AMP) to the N6 group of A37. Involved in mitochondrial genome maintenance.</text>
</comment>
<proteinExistence type="inferred from homology"/>
<comment type="subunit">
    <text evidence="7">Homodimer.</text>
</comment>
<evidence type="ECO:0000256" key="1">
    <source>
        <dbReference type="ARBA" id="ARBA00012156"/>
    </source>
</evidence>
<dbReference type="EMBL" id="UFQT01000410">
    <property type="protein sequence ID" value="SSX24037.1"/>
    <property type="molecule type" value="Genomic_DNA"/>
</dbReference>
<evidence type="ECO:0000313" key="10">
    <source>
        <dbReference type="EMBL" id="SSX24037.1"/>
    </source>
</evidence>
<dbReference type="HAMAP" id="MF_01445">
    <property type="entry name" value="TsaD"/>
    <property type="match status" value="1"/>
</dbReference>
<feature type="domain" description="Gcp-like" evidence="8">
    <location>
        <begin position="65"/>
        <end position="372"/>
    </location>
</feature>
<reference evidence="9" key="1">
    <citation type="submission" date="2018-04" db="EMBL/GenBank/DDBJ databases">
        <authorList>
            <person name="Go L.Y."/>
            <person name="Mitchell J.A."/>
        </authorList>
    </citation>
    <scope>NUCLEOTIDE SEQUENCE</scope>
    <source>
        <tissue evidence="9">Whole organism</tissue>
    </source>
</reference>
<dbReference type="AlphaFoldDB" id="A0A336M6N1"/>
<evidence type="ECO:0000256" key="3">
    <source>
        <dbReference type="ARBA" id="ARBA00022694"/>
    </source>
</evidence>
<dbReference type="PRINTS" id="PR00789">
    <property type="entry name" value="OSIALOPTASE"/>
</dbReference>
<accession>A0A336M6N1</accession>
<dbReference type="InterPro" id="IPR022450">
    <property type="entry name" value="TsaD"/>
</dbReference>
<dbReference type="FunFam" id="3.30.420.40:FF:000012">
    <property type="entry name" value="tRNA N6-adenosine threonylcarbamoyltransferase"/>
    <property type="match status" value="1"/>
</dbReference>
<keyword evidence="4 7" id="KW-0479">Metal-binding</keyword>
<protein>
    <recommendedName>
        <fullName evidence="1">N(6)-L-threonylcarbamoyladenine synthase</fullName>
        <ecNumber evidence="1">2.3.1.234</ecNumber>
    </recommendedName>
</protein>
<dbReference type="InterPro" id="IPR043129">
    <property type="entry name" value="ATPase_NBD"/>
</dbReference>
<keyword evidence="7" id="KW-0496">Mitochondrion</keyword>
<comment type="cofactor">
    <cofactor evidence="7">
        <name>a divalent metal cation</name>
        <dbReference type="ChEBI" id="CHEBI:60240"/>
    </cofactor>
    <text evidence="7">Binds 1 divalent metal cation per subunit.</text>
</comment>
<keyword evidence="2 7" id="KW-0808">Transferase</keyword>
<dbReference type="NCBIfam" id="TIGR00329">
    <property type="entry name" value="gcp_kae1"/>
    <property type="match status" value="1"/>
</dbReference>
<dbReference type="Pfam" id="PF00814">
    <property type="entry name" value="TsaD"/>
    <property type="match status" value="1"/>
</dbReference>
<comment type="subcellular location">
    <subcellularLocation>
        <location evidence="7">Mitochondrion</location>
    </subcellularLocation>
</comment>
<dbReference type="InterPro" id="IPR000905">
    <property type="entry name" value="Gcp-like_dom"/>
</dbReference>
<dbReference type="Gene3D" id="3.30.420.40">
    <property type="match status" value="2"/>
</dbReference>
<evidence type="ECO:0000313" key="9">
    <source>
        <dbReference type="EMBL" id="SSX03672.1"/>
    </source>
</evidence>
<dbReference type="GO" id="GO:0002949">
    <property type="term" value="P:tRNA threonylcarbamoyladenosine modification"/>
    <property type="evidence" value="ECO:0007669"/>
    <property type="project" value="UniProtKB-UniRule"/>
</dbReference>
<dbReference type="EC" id="2.3.1.234" evidence="1"/>
<comment type="catalytic activity">
    <reaction evidence="6 7">
        <text>L-threonylcarbamoyladenylate + adenosine(37) in tRNA = N(6)-L-threonylcarbamoyladenosine(37) in tRNA + AMP + H(+)</text>
        <dbReference type="Rhea" id="RHEA:37059"/>
        <dbReference type="Rhea" id="RHEA-COMP:10162"/>
        <dbReference type="Rhea" id="RHEA-COMP:10163"/>
        <dbReference type="ChEBI" id="CHEBI:15378"/>
        <dbReference type="ChEBI" id="CHEBI:73682"/>
        <dbReference type="ChEBI" id="CHEBI:74411"/>
        <dbReference type="ChEBI" id="CHEBI:74418"/>
        <dbReference type="ChEBI" id="CHEBI:456215"/>
        <dbReference type="EC" id="2.3.1.234"/>
    </reaction>
</comment>
<evidence type="ECO:0000256" key="7">
    <source>
        <dbReference type="HAMAP-Rule" id="MF_03179"/>
    </source>
</evidence>
<name>A0A336M6N1_CULSO</name>
<dbReference type="EMBL" id="UFQS01000410">
    <property type="protein sequence ID" value="SSX03672.1"/>
    <property type="molecule type" value="Genomic_DNA"/>
</dbReference>
<dbReference type="OMA" id="NAAMIGC"/>